<dbReference type="OrthoDB" id="1111121at2759"/>
<evidence type="ECO:0000259" key="2">
    <source>
        <dbReference type="Pfam" id="PF09331"/>
    </source>
</evidence>
<keyword evidence="3" id="KW-1185">Reference proteome</keyword>
<reference evidence="4" key="2">
    <citation type="submission" date="2025-08" db="UniProtKB">
        <authorList>
            <consortium name="RefSeq"/>
        </authorList>
    </citation>
    <scope>IDENTIFICATION</scope>
    <source>
        <tissue evidence="4">Leaf</tissue>
    </source>
</reference>
<protein>
    <submittedName>
        <fullName evidence="4">Uncharacterized protein LOC108816909</fullName>
    </submittedName>
</protein>
<feature type="domain" description="DUF1985" evidence="2">
    <location>
        <begin position="73"/>
        <end position="222"/>
    </location>
</feature>
<dbReference type="KEGG" id="rsz:108816909"/>
<evidence type="ECO:0000313" key="3">
    <source>
        <dbReference type="Proteomes" id="UP000504610"/>
    </source>
</evidence>
<evidence type="ECO:0000256" key="1">
    <source>
        <dbReference type="SAM" id="MobiDB-lite"/>
    </source>
</evidence>
<dbReference type="AlphaFoldDB" id="A0A6J0KBX6"/>
<feature type="compositionally biased region" description="Basic and acidic residues" evidence="1">
    <location>
        <begin position="114"/>
        <end position="134"/>
    </location>
</feature>
<sequence>MEEFRLPERIFLRGLEPSGNRNRVNKYFNLKWINVIRTALETDDLVLLEESQFGQLLKMGNHTFSVMFVHYLLSRQLVTQKEYEMWWLFAGKPIRYGIEEFALVTGLLCGDEESSGRKGGENKRKKGRGNEIEKDERGPVWKELFGDISKVTVPWILDNLSEGKNYKTPEIRLKLALLVLVEGILCVTSALCLVRPDVVEKVGDVEGFLRHPWGRESFLLTVPSAKERTAGKYAQETIAIQGFAHAMVLVTVCCCPEIILPKGEVDPPLAADLPIEDLVKFVASMNLTIEPKSAQILDKKGVVKVRSLLCYGLERPRLTIAKEVKDPAVDHMVQLIVEHFRFDLNIWRGGVKYEVLEGRKRKRVDKKDVPESSVGNCKDENEEVKSAPRHENEEVSRAGEEYEERAETMFSGYVAGLKDHFTKVVGELRGEIGTRRVEMRALVRGELSNLRAEMRSLVEAMCTKYRGEKGHAKGGGDSGEADGNVRQSKSKDPGGATFGGVE</sequence>
<dbReference type="InterPro" id="IPR015410">
    <property type="entry name" value="DUF1985"/>
</dbReference>
<gene>
    <name evidence="4" type="primary">LOC108816909</name>
</gene>
<evidence type="ECO:0000313" key="4">
    <source>
        <dbReference type="RefSeq" id="XP_018444971.2"/>
    </source>
</evidence>
<feature type="region of interest" description="Disordered" evidence="1">
    <location>
        <begin position="111"/>
        <end position="134"/>
    </location>
</feature>
<dbReference type="RefSeq" id="XP_018444971.2">
    <property type="nucleotide sequence ID" value="XM_018589469.2"/>
</dbReference>
<reference evidence="3" key="1">
    <citation type="journal article" date="2019" name="Database">
        <title>The radish genome database (RadishGD): an integrated information resource for radish genomics.</title>
        <authorList>
            <person name="Yu H.J."/>
            <person name="Baek S."/>
            <person name="Lee Y.J."/>
            <person name="Cho A."/>
            <person name="Mun J.H."/>
        </authorList>
    </citation>
    <scope>NUCLEOTIDE SEQUENCE [LARGE SCALE GENOMIC DNA]</scope>
    <source>
        <strain evidence="3">cv. WK10039</strain>
    </source>
</reference>
<accession>A0A6J0KBX6</accession>
<dbReference type="PANTHER" id="PTHR48449:SF1">
    <property type="entry name" value="DUF1985 DOMAIN-CONTAINING PROTEIN"/>
    <property type="match status" value="1"/>
</dbReference>
<dbReference type="Proteomes" id="UP000504610">
    <property type="component" value="Chromosome 1"/>
</dbReference>
<dbReference type="GeneID" id="108816909"/>
<feature type="compositionally biased region" description="Basic and acidic residues" evidence="1">
    <location>
        <begin position="377"/>
        <end position="400"/>
    </location>
</feature>
<organism evidence="3 4">
    <name type="scientific">Raphanus sativus</name>
    <name type="common">Radish</name>
    <name type="synonym">Raphanus raphanistrum var. sativus</name>
    <dbReference type="NCBI Taxonomy" id="3726"/>
    <lineage>
        <taxon>Eukaryota</taxon>
        <taxon>Viridiplantae</taxon>
        <taxon>Streptophyta</taxon>
        <taxon>Embryophyta</taxon>
        <taxon>Tracheophyta</taxon>
        <taxon>Spermatophyta</taxon>
        <taxon>Magnoliopsida</taxon>
        <taxon>eudicotyledons</taxon>
        <taxon>Gunneridae</taxon>
        <taxon>Pentapetalae</taxon>
        <taxon>rosids</taxon>
        <taxon>malvids</taxon>
        <taxon>Brassicales</taxon>
        <taxon>Brassicaceae</taxon>
        <taxon>Brassiceae</taxon>
        <taxon>Raphanus</taxon>
    </lineage>
</organism>
<dbReference type="PANTHER" id="PTHR48449">
    <property type="entry name" value="DUF1985 DOMAIN-CONTAINING PROTEIN"/>
    <property type="match status" value="1"/>
</dbReference>
<feature type="region of interest" description="Disordered" evidence="1">
    <location>
        <begin position="467"/>
        <end position="502"/>
    </location>
</feature>
<dbReference type="Pfam" id="PF09331">
    <property type="entry name" value="DUF1985"/>
    <property type="match status" value="1"/>
</dbReference>
<proteinExistence type="predicted"/>
<name>A0A6J0KBX6_RAPSA</name>
<feature type="region of interest" description="Disordered" evidence="1">
    <location>
        <begin position="367"/>
        <end position="400"/>
    </location>
</feature>